<dbReference type="AlphaFoldDB" id="A0A7X0MKG1"/>
<sequence length="381" mass="41916">MKFISRILVLLGCWFFTGEVSAQEVAILPYKVIANKMIVEMRLNGKLIPMMFDTGGQSSISVSLKESLGVSVNRSREVTDANSNKQQLEIVNLNQVETADGKAVFNNFPFLVFDFEMFSCLGVQGVIGSDLFQNNTIEINDQTKEIRVRAGGMASLAGDRRTIPFAAATGGMPVFSLNMGKYDEAKVLFDTGSDSFLFLKRDEYLKLEQQDALHKIREGEGGGSIGATGRGGMGKCILVEVPEMTVGQASFMNFRASVGNPPETLFGYKSLQYGKVTIDYVNKLFRFEPFKPGKIAVDLKKTWDLEMAVSGNQMVIATVWDKLKGQVEVGDVVTHINGKEIKPMSVCESITKGLPVLKENDQVILMVKTKQGTKNITINKS</sequence>
<name>A0A7X0MKG1_9SPHI</name>
<evidence type="ECO:0008006" key="3">
    <source>
        <dbReference type="Google" id="ProtNLM"/>
    </source>
</evidence>
<proteinExistence type="predicted"/>
<gene>
    <name evidence="1" type="ORF">HDF25_004700</name>
</gene>
<dbReference type="EMBL" id="JACHCC010000014">
    <property type="protein sequence ID" value="MBB6502517.1"/>
    <property type="molecule type" value="Genomic_DNA"/>
</dbReference>
<dbReference type="InterPro" id="IPR021109">
    <property type="entry name" value="Peptidase_aspartic_dom_sf"/>
</dbReference>
<organism evidence="1 2">
    <name type="scientific">Pedobacter cryoconitis</name>
    <dbReference type="NCBI Taxonomy" id="188932"/>
    <lineage>
        <taxon>Bacteria</taxon>
        <taxon>Pseudomonadati</taxon>
        <taxon>Bacteroidota</taxon>
        <taxon>Sphingobacteriia</taxon>
        <taxon>Sphingobacteriales</taxon>
        <taxon>Sphingobacteriaceae</taxon>
        <taxon>Pedobacter</taxon>
    </lineage>
</organism>
<reference evidence="1 2" key="1">
    <citation type="submission" date="2020-08" db="EMBL/GenBank/DDBJ databases">
        <title>Genomic Encyclopedia of Type Strains, Phase IV (KMG-V): Genome sequencing to study the core and pangenomes of soil and plant-associated prokaryotes.</title>
        <authorList>
            <person name="Whitman W."/>
        </authorList>
    </citation>
    <scope>NUCLEOTIDE SEQUENCE [LARGE SCALE GENOMIC DNA]</scope>
    <source>
        <strain evidence="1 2">M2T3</strain>
    </source>
</reference>
<evidence type="ECO:0000313" key="2">
    <source>
        <dbReference type="Proteomes" id="UP000521017"/>
    </source>
</evidence>
<accession>A0A7X0MKG1</accession>
<dbReference type="Pfam" id="PF13650">
    <property type="entry name" value="Asp_protease_2"/>
    <property type="match status" value="1"/>
</dbReference>
<protein>
    <recommendedName>
        <fullName evidence="3">Aspartyl protease</fullName>
    </recommendedName>
</protein>
<dbReference type="Gene3D" id="2.40.70.10">
    <property type="entry name" value="Acid Proteases"/>
    <property type="match status" value="2"/>
</dbReference>
<evidence type="ECO:0000313" key="1">
    <source>
        <dbReference type="EMBL" id="MBB6502517.1"/>
    </source>
</evidence>
<comment type="caution">
    <text evidence="1">The sequence shown here is derived from an EMBL/GenBank/DDBJ whole genome shotgun (WGS) entry which is preliminary data.</text>
</comment>
<dbReference type="RefSeq" id="WP_184628767.1">
    <property type="nucleotide sequence ID" value="NZ_JACHCC010000014.1"/>
</dbReference>
<dbReference type="Proteomes" id="UP000521017">
    <property type="component" value="Unassembled WGS sequence"/>
</dbReference>